<dbReference type="AlphaFoldDB" id="A0A532V5J9"/>
<dbReference type="InterPro" id="IPR009075">
    <property type="entry name" value="AcylCo_DH/oxidase_C"/>
</dbReference>
<evidence type="ECO:0000256" key="4">
    <source>
        <dbReference type="ARBA" id="ARBA00022827"/>
    </source>
</evidence>
<dbReference type="Proteomes" id="UP000319619">
    <property type="component" value="Unassembled WGS sequence"/>
</dbReference>
<dbReference type="Pfam" id="PF02770">
    <property type="entry name" value="Acyl-CoA_dh_M"/>
    <property type="match status" value="1"/>
</dbReference>
<comment type="caution">
    <text evidence="12">The sequence shown here is derived from an EMBL/GenBank/DDBJ whole genome shotgun (WGS) entry which is preliminary data.</text>
</comment>
<dbReference type="Gene3D" id="1.10.540.10">
    <property type="entry name" value="Acyl-CoA dehydrogenase/oxidase, N-terminal domain"/>
    <property type="match status" value="1"/>
</dbReference>
<dbReference type="SUPFAM" id="SSF47203">
    <property type="entry name" value="Acyl-CoA dehydrogenase C-terminal domain-like"/>
    <property type="match status" value="1"/>
</dbReference>
<accession>A0A532V5J9</accession>
<dbReference type="PANTHER" id="PTHR43884:SF12">
    <property type="entry name" value="ISOVALERYL-COA DEHYDROGENASE, MITOCHONDRIAL-RELATED"/>
    <property type="match status" value="1"/>
</dbReference>
<evidence type="ECO:0000313" key="12">
    <source>
        <dbReference type="EMBL" id="TKJ42475.1"/>
    </source>
</evidence>
<keyword evidence="4 8" id="KW-0274">FAD</keyword>
<feature type="domain" description="Acyl-CoA dehydrogenase/oxidase N-terminal" evidence="11">
    <location>
        <begin position="6"/>
        <end position="117"/>
    </location>
</feature>
<dbReference type="InterPro" id="IPR009100">
    <property type="entry name" value="AcylCoA_DH/oxidase_NM_dom_sf"/>
</dbReference>
<evidence type="ECO:0000259" key="11">
    <source>
        <dbReference type="Pfam" id="PF02771"/>
    </source>
</evidence>
<dbReference type="GO" id="GO:0050660">
    <property type="term" value="F:flavin adenine dinucleotide binding"/>
    <property type="evidence" value="ECO:0007669"/>
    <property type="project" value="InterPro"/>
</dbReference>
<dbReference type="Pfam" id="PF00441">
    <property type="entry name" value="Acyl-CoA_dh_1"/>
    <property type="match status" value="1"/>
</dbReference>
<gene>
    <name evidence="12" type="ORF">CEE37_01975</name>
</gene>
<evidence type="ECO:0000259" key="10">
    <source>
        <dbReference type="Pfam" id="PF02770"/>
    </source>
</evidence>
<dbReference type="InterPro" id="IPR046373">
    <property type="entry name" value="Acyl-CoA_Oxase/DH_mid-dom_sf"/>
</dbReference>
<dbReference type="FunFam" id="1.10.540.10:FF:000002">
    <property type="entry name" value="Acyl-CoA dehydrogenase FadE19"/>
    <property type="match status" value="1"/>
</dbReference>
<name>A0A532V5J9_UNCL8</name>
<dbReference type="PANTHER" id="PTHR43884">
    <property type="entry name" value="ACYL-COA DEHYDROGENASE"/>
    <property type="match status" value="1"/>
</dbReference>
<dbReference type="FunFam" id="1.20.140.10:FF:000004">
    <property type="entry name" value="Acyl-CoA dehydrogenase FadE25"/>
    <property type="match status" value="1"/>
</dbReference>
<dbReference type="Gene3D" id="2.40.110.10">
    <property type="entry name" value="Butyryl-CoA Dehydrogenase, subunit A, domain 2"/>
    <property type="match status" value="1"/>
</dbReference>
<evidence type="ECO:0000256" key="5">
    <source>
        <dbReference type="ARBA" id="ARBA00023002"/>
    </source>
</evidence>
<evidence type="ECO:0000256" key="6">
    <source>
        <dbReference type="ARBA" id="ARBA00066362"/>
    </source>
</evidence>
<evidence type="ECO:0000256" key="7">
    <source>
        <dbReference type="ARBA" id="ARBA00072305"/>
    </source>
</evidence>
<dbReference type="InterPro" id="IPR006089">
    <property type="entry name" value="Acyl-CoA_DH_CS"/>
</dbReference>
<dbReference type="FunFam" id="2.40.110.10:FF:000001">
    <property type="entry name" value="Acyl-CoA dehydrogenase, mitochondrial"/>
    <property type="match status" value="1"/>
</dbReference>
<keyword evidence="5 8" id="KW-0560">Oxidoreductase</keyword>
<evidence type="ECO:0000256" key="2">
    <source>
        <dbReference type="ARBA" id="ARBA00009347"/>
    </source>
</evidence>
<dbReference type="InterPro" id="IPR006091">
    <property type="entry name" value="Acyl-CoA_Oxase/DH_mid-dom"/>
</dbReference>
<dbReference type="EC" id="1.3.8.10" evidence="6"/>
<dbReference type="Gene3D" id="1.20.140.10">
    <property type="entry name" value="Butyryl-CoA Dehydrogenase, subunit A, domain 3"/>
    <property type="match status" value="1"/>
</dbReference>
<dbReference type="SUPFAM" id="SSF56645">
    <property type="entry name" value="Acyl-CoA dehydrogenase NM domain-like"/>
    <property type="match status" value="1"/>
</dbReference>
<evidence type="ECO:0000313" key="13">
    <source>
        <dbReference type="Proteomes" id="UP000319619"/>
    </source>
</evidence>
<feature type="domain" description="Acyl-CoA dehydrogenase/oxidase C-terminal" evidence="9">
    <location>
        <begin position="228"/>
        <end position="377"/>
    </location>
</feature>
<protein>
    <recommendedName>
        <fullName evidence="7">Cyclohex-1-ene-1-carbonyl-CoA dehydrogenase</fullName>
        <ecNumber evidence="6">1.3.8.10</ecNumber>
    </recommendedName>
</protein>
<evidence type="ECO:0000259" key="9">
    <source>
        <dbReference type="Pfam" id="PF00441"/>
    </source>
</evidence>
<dbReference type="InterPro" id="IPR037069">
    <property type="entry name" value="AcylCoA_DH/ox_N_sf"/>
</dbReference>
<dbReference type="GO" id="GO:0003995">
    <property type="term" value="F:acyl-CoA dehydrogenase activity"/>
    <property type="evidence" value="ECO:0007669"/>
    <property type="project" value="InterPro"/>
</dbReference>
<evidence type="ECO:0000256" key="3">
    <source>
        <dbReference type="ARBA" id="ARBA00022630"/>
    </source>
</evidence>
<feature type="domain" description="Acyl-CoA oxidase/dehydrogenase middle" evidence="10">
    <location>
        <begin position="122"/>
        <end position="216"/>
    </location>
</feature>
<dbReference type="PROSITE" id="PS00073">
    <property type="entry name" value="ACYL_COA_DH_2"/>
    <property type="match status" value="1"/>
</dbReference>
<dbReference type="EMBL" id="NJBN01000001">
    <property type="protein sequence ID" value="TKJ42475.1"/>
    <property type="molecule type" value="Genomic_DNA"/>
</dbReference>
<organism evidence="12 13">
    <name type="scientific">candidate division LCP-89 bacterium B3_LCP</name>
    <dbReference type="NCBI Taxonomy" id="2012998"/>
    <lineage>
        <taxon>Bacteria</taxon>
        <taxon>Pseudomonadati</taxon>
        <taxon>Bacteria division LCP-89</taxon>
    </lineage>
</organism>
<reference evidence="12 13" key="1">
    <citation type="submission" date="2017-06" db="EMBL/GenBank/DDBJ databases">
        <title>Novel microbial phyla capable of carbon fixation and sulfur reduction in deep-sea sediments.</title>
        <authorList>
            <person name="Huang J."/>
            <person name="Baker B."/>
            <person name="Wang Y."/>
        </authorList>
    </citation>
    <scope>NUCLEOTIDE SEQUENCE [LARGE SCALE GENOMIC DNA]</scope>
    <source>
        <strain evidence="12">B3_LCP</strain>
    </source>
</reference>
<proteinExistence type="inferred from homology"/>
<dbReference type="Pfam" id="PF02771">
    <property type="entry name" value="Acyl-CoA_dh_N"/>
    <property type="match status" value="1"/>
</dbReference>
<evidence type="ECO:0000256" key="1">
    <source>
        <dbReference type="ARBA" id="ARBA00001974"/>
    </source>
</evidence>
<comment type="cofactor">
    <cofactor evidence="1 8">
        <name>FAD</name>
        <dbReference type="ChEBI" id="CHEBI:57692"/>
    </cofactor>
</comment>
<evidence type="ECO:0000256" key="8">
    <source>
        <dbReference type="RuleBase" id="RU362125"/>
    </source>
</evidence>
<comment type="similarity">
    <text evidence="2 8">Belongs to the acyl-CoA dehydrogenase family.</text>
</comment>
<dbReference type="InterPro" id="IPR013786">
    <property type="entry name" value="AcylCoA_DH/ox_N"/>
</dbReference>
<sequence length="386" mass="42148">MSDLLTEDQQELRRLARRIAEEKVRPRAAECDRTGEFPWDLVKVFAQAGFYGCYIDEEYGGSVGGVLDLVLIIEELSRACGGIALAVAATALGTFPIIISGTEEQKRRFLPKLASGEILAGFGLTEPAAGSDASNMQTTAREEGDYYILNGLKHFITNAGVAKVYTVIASTDQSKGVMGTSAFIVEDGMEGFSYGKEEDKLGIRASATRELIFQDCKVPKENLLGKTGRGFITAMQTLDRSRPGVAAQALGIAQGAFDLAIDYVRQREQFGQAIADFQGIQWMLADMATEIESARALLYKASRAIDAGEKNVAKLSAMSKLKCSDVAMKVTTDAVQLFGGYGYMKDYPIEKYMRDAKITQIYEGTNQIQRVVIGKSLIKEAQQRAR</sequence>
<dbReference type="InterPro" id="IPR036250">
    <property type="entry name" value="AcylCo_DH-like_C"/>
</dbReference>
<keyword evidence="3 8" id="KW-0285">Flavoprotein</keyword>
<dbReference type="PIRSF" id="PIRSF016578">
    <property type="entry name" value="HsaA"/>
    <property type="match status" value="1"/>
</dbReference>